<dbReference type="Proteomes" id="UP000326936">
    <property type="component" value="Chromosome"/>
</dbReference>
<dbReference type="KEGG" id="vaq:FIV01_13810"/>
<evidence type="ECO:0000313" key="2">
    <source>
        <dbReference type="Proteomes" id="UP000326936"/>
    </source>
</evidence>
<sequence>MLWIDYYFYTLSTQSTDLSTDGKEMAKSG</sequence>
<organism evidence="1 2">
    <name type="scientific">Vibrio aquimaris</name>
    <dbReference type="NCBI Taxonomy" id="2587862"/>
    <lineage>
        <taxon>Bacteria</taxon>
        <taxon>Pseudomonadati</taxon>
        <taxon>Pseudomonadota</taxon>
        <taxon>Gammaproteobacteria</taxon>
        <taxon>Vibrionales</taxon>
        <taxon>Vibrionaceae</taxon>
        <taxon>Vibrio</taxon>
    </lineage>
</organism>
<reference evidence="1 2" key="1">
    <citation type="submission" date="2019-10" db="EMBL/GenBank/DDBJ databases">
        <title>Complete genome sequence of Vibrio sp. strain THAF100, isolated from non-filtered water from the water column of tank 6 of a marine aquarium containing stony-coral fragments. Water maintained at 26 degree C.</title>
        <authorList>
            <person name="Ruckert C."/>
            <person name="Franco A."/>
            <person name="Kalinowski J."/>
            <person name="Glaeser S."/>
        </authorList>
    </citation>
    <scope>NUCLEOTIDE SEQUENCE [LARGE SCALE GENOMIC DNA]</scope>
    <source>
        <strain evidence="1 2">THAF100</strain>
    </source>
</reference>
<keyword evidence="2" id="KW-1185">Reference proteome</keyword>
<name>A0A5P9CMP0_9VIBR</name>
<evidence type="ECO:0000313" key="1">
    <source>
        <dbReference type="EMBL" id="QFT27476.1"/>
    </source>
</evidence>
<accession>A0A5P9CMP0</accession>
<dbReference type="EMBL" id="CP045350">
    <property type="protein sequence ID" value="QFT27476.1"/>
    <property type="molecule type" value="Genomic_DNA"/>
</dbReference>
<proteinExistence type="predicted"/>
<protein>
    <submittedName>
        <fullName evidence="1">Uncharacterized protein</fullName>
    </submittedName>
</protein>
<gene>
    <name evidence="1" type="ORF">FIV01_13810</name>
</gene>
<dbReference type="AlphaFoldDB" id="A0A5P9CMP0"/>